<dbReference type="RefSeq" id="WP_108346864.1">
    <property type="nucleotide sequence ID" value="NZ_PYXZ01000013.1"/>
</dbReference>
<proteinExistence type="predicted"/>
<evidence type="ECO:0000256" key="1">
    <source>
        <dbReference type="SAM" id="MobiDB-lite"/>
    </source>
</evidence>
<organism evidence="2 3">
    <name type="scientific">Nocardioides currus</name>
    <dbReference type="NCBI Taxonomy" id="2133958"/>
    <lineage>
        <taxon>Bacteria</taxon>
        <taxon>Bacillati</taxon>
        <taxon>Actinomycetota</taxon>
        <taxon>Actinomycetes</taxon>
        <taxon>Propionibacteriales</taxon>
        <taxon>Nocardioidaceae</taxon>
        <taxon>Nocardioides</taxon>
    </lineage>
</organism>
<dbReference type="AlphaFoldDB" id="A0A2R7YRN4"/>
<comment type="caution">
    <text evidence="2">The sequence shown here is derived from an EMBL/GenBank/DDBJ whole genome shotgun (WGS) entry which is preliminary data.</text>
</comment>
<protein>
    <submittedName>
        <fullName evidence="2">Uncharacterized protein</fullName>
    </submittedName>
</protein>
<dbReference type="Proteomes" id="UP000244867">
    <property type="component" value="Unassembled WGS sequence"/>
</dbReference>
<feature type="region of interest" description="Disordered" evidence="1">
    <location>
        <begin position="49"/>
        <end position="79"/>
    </location>
</feature>
<sequence length="79" mass="8253">MRSAPQDFDARPHPTQRFAGAVVGPRLLAVGAAAVVLRAIWDVPARLRSAAQASGATPEPAPTDETAPPPDGIRPAFSW</sequence>
<evidence type="ECO:0000313" key="2">
    <source>
        <dbReference type="EMBL" id="PUA79032.1"/>
    </source>
</evidence>
<reference evidence="2 3" key="1">
    <citation type="submission" date="2018-03" db="EMBL/GenBank/DDBJ databases">
        <authorList>
            <person name="Keele B.F."/>
        </authorList>
    </citation>
    <scope>NUCLEOTIDE SEQUENCE [LARGE SCALE GENOMIC DNA]</scope>
    <source>
        <strain evidence="2 3">IB-3</strain>
    </source>
</reference>
<name>A0A2R7YRN4_9ACTN</name>
<keyword evidence="3" id="KW-1185">Reference proteome</keyword>
<gene>
    <name evidence="2" type="ORF">C7S10_21395</name>
</gene>
<accession>A0A2R7YRN4</accession>
<evidence type="ECO:0000313" key="3">
    <source>
        <dbReference type="Proteomes" id="UP000244867"/>
    </source>
</evidence>
<dbReference type="EMBL" id="PYXZ01000013">
    <property type="protein sequence ID" value="PUA79032.1"/>
    <property type="molecule type" value="Genomic_DNA"/>
</dbReference>